<sequence>MPADRTTAQPLTGLGRLFAVVAWVEAFTWAGLLVGMYLEHVAGVTDLGVWLFGRLHGGAFVAYGLVTLVVAVRYRWGVPRTLVALAAAVPPLTTVLAERWLRRTGHLHAPQDRAEPAARTEPAAPTSSEPEPEPVAGDAPRG</sequence>
<feature type="compositionally biased region" description="Basic and acidic residues" evidence="6">
    <location>
        <begin position="109"/>
        <end position="118"/>
    </location>
</feature>
<dbReference type="PANTHER" id="PTHR40077">
    <property type="entry name" value="MEMBRANE PROTEIN-RELATED"/>
    <property type="match status" value="1"/>
</dbReference>
<name>A0A849K3I3_9MICO</name>
<dbReference type="GO" id="GO:0005886">
    <property type="term" value="C:plasma membrane"/>
    <property type="evidence" value="ECO:0007669"/>
    <property type="project" value="UniProtKB-SubCell"/>
</dbReference>
<feature type="transmembrane region" description="Helical" evidence="7">
    <location>
        <begin position="17"/>
        <end position="38"/>
    </location>
</feature>
<feature type="compositionally biased region" description="Low complexity" evidence="6">
    <location>
        <begin position="119"/>
        <end position="129"/>
    </location>
</feature>
<accession>A0A849K3I3</accession>
<dbReference type="AlphaFoldDB" id="A0A849K3I3"/>
<dbReference type="EMBL" id="JABFAJ010000006">
    <property type="protein sequence ID" value="NNU26599.1"/>
    <property type="molecule type" value="Genomic_DNA"/>
</dbReference>
<dbReference type="InterPro" id="IPR023845">
    <property type="entry name" value="DUF3817_TM"/>
</dbReference>
<comment type="subcellular location">
    <subcellularLocation>
        <location evidence="1">Cell membrane</location>
        <topology evidence="1">Multi-pass membrane protein</topology>
    </subcellularLocation>
</comment>
<dbReference type="NCBIfam" id="TIGR03954">
    <property type="entry name" value="integ_memb_HG"/>
    <property type="match status" value="1"/>
</dbReference>
<protein>
    <submittedName>
        <fullName evidence="9">DUF3817 domain-containing protein</fullName>
    </submittedName>
</protein>
<evidence type="ECO:0000256" key="3">
    <source>
        <dbReference type="ARBA" id="ARBA00022692"/>
    </source>
</evidence>
<dbReference type="PANTHER" id="PTHR40077:SF1">
    <property type="entry name" value="MEMBRANE PROTEIN"/>
    <property type="match status" value="1"/>
</dbReference>
<feature type="domain" description="DUF3817" evidence="8">
    <location>
        <begin position="16"/>
        <end position="103"/>
    </location>
</feature>
<evidence type="ECO:0000313" key="9">
    <source>
        <dbReference type="EMBL" id="NNU26599.1"/>
    </source>
</evidence>
<keyword evidence="4 7" id="KW-1133">Transmembrane helix</keyword>
<reference evidence="9 10" key="1">
    <citation type="submission" date="2020-05" db="EMBL/GenBank/DDBJ databases">
        <title>Genome sequence of Isoptericola sp. JC619 isolated from Chilika lagoon, India.</title>
        <authorList>
            <person name="Kumar D."/>
            <person name="Appam K."/>
            <person name="Gandham S."/>
            <person name="Uppada J."/>
            <person name="Sasikala C."/>
            <person name="Venkata Ramana C."/>
        </authorList>
    </citation>
    <scope>NUCLEOTIDE SEQUENCE [LARGE SCALE GENOMIC DNA]</scope>
    <source>
        <strain evidence="9 10">JC619</strain>
    </source>
</reference>
<evidence type="ECO:0000256" key="7">
    <source>
        <dbReference type="SAM" id="Phobius"/>
    </source>
</evidence>
<dbReference type="RefSeq" id="WP_171246116.1">
    <property type="nucleotide sequence ID" value="NZ_JABFAJ010000006.1"/>
</dbReference>
<keyword evidence="3 7" id="KW-0812">Transmembrane</keyword>
<evidence type="ECO:0000256" key="2">
    <source>
        <dbReference type="ARBA" id="ARBA00022475"/>
    </source>
</evidence>
<comment type="caution">
    <text evidence="9">The sequence shown here is derived from an EMBL/GenBank/DDBJ whole genome shotgun (WGS) entry which is preliminary data.</text>
</comment>
<evidence type="ECO:0000256" key="6">
    <source>
        <dbReference type="SAM" id="MobiDB-lite"/>
    </source>
</evidence>
<evidence type="ECO:0000313" key="10">
    <source>
        <dbReference type="Proteomes" id="UP000557204"/>
    </source>
</evidence>
<feature type="region of interest" description="Disordered" evidence="6">
    <location>
        <begin position="107"/>
        <end position="142"/>
    </location>
</feature>
<keyword evidence="2" id="KW-1003">Cell membrane</keyword>
<organism evidence="9 10">
    <name type="scientific">Isoptericola sediminis</name>
    <dbReference type="NCBI Taxonomy" id="2733572"/>
    <lineage>
        <taxon>Bacteria</taxon>
        <taxon>Bacillati</taxon>
        <taxon>Actinomycetota</taxon>
        <taxon>Actinomycetes</taxon>
        <taxon>Micrococcales</taxon>
        <taxon>Promicromonosporaceae</taxon>
        <taxon>Isoptericola</taxon>
    </lineage>
</organism>
<evidence type="ECO:0000256" key="4">
    <source>
        <dbReference type="ARBA" id="ARBA00022989"/>
    </source>
</evidence>
<feature type="transmembrane region" description="Helical" evidence="7">
    <location>
        <begin position="50"/>
        <end position="72"/>
    </location>
</feature>
<dbReference type="Pfam" id="PF12823">
    <property type="entry name" value="DUF3817"/>
    <property type="match status" value="1"/>
</dbReference>
<evidence type="ECO:0000259" key="8">
    <source>
        <dbReference type="Pfam" id="PF12823"/>
    </source>
</evidence>
<keyword evidence="5 7" id="KW-0472">Membrane</keyword>
<evidence type="ECO:0000256" key="5">
    <source>
        <dbReference type="ARBA" id="ARBA00023136"/>
    </source>
</evidence>
<proteinExistence type="predicted"/>
<gene>
    <name evidence="9" type="ORF">HLI28_03465</name>
</gene>
<keyword evidence="10" id="KW-1185">Reference proteome</keyword>
<dbReference type="Proteomes" id="UP000557204">
    <property type="component" value="Unassembled WGS sequence"/>
</dbReference>
<evidence type="ECO:0000256" key="1">
    <source>
        <dbReference type="ARBA" id="ARBA00004651"/>
    </source>
</evidence>